<reference evidence="2 3" key="1">
    <citation type="submission" date="2018-01" db="EMBL/GenBank/DDBJ databases">
        <title>Comparison of the Chinese Bamboo Partridge and Red Junglefowl genome sequences highlights the importance of demography in genome evolution.</title>
        <authorList>
            <person name="Tiley G.P."/>
            <person name="Kimball R.T."/>
            <person name="Braun E.L."/>
            <person name="Burleigh J.G."/>
        </authorList>
    </citation>
    <scope>NUCLEOTIDE SEQUENCE [LARGE SCALE GENOMIC DNA]</scope>
    <source>
        <strain evidence="2">RTK389</strain>
        <tissue evidence="2">Blood</tissue>
    </source>
</reference>
<dbReference type="Proteomes" id="UP000237246">
    <property type="component" value="Unassembled WGS sequence"/>
</dbReference>
<accession>A0A2P4SAC8</accession>
<feature type="compositionally biased region" description="Polar residues" evidence="1">
    <location>
        <begin position="15"/>
        <end position="30"/>
    </location>
</feature>
<evidence type="ECO:0000256" key="1">
    <source>
        <dbReference type="SAM" id="MobiDB-lite"/>
    </source>
</evidence>
<keyword evidence="3" id="KW-1185">Reference proteome</keyword>
<dbReference type="OrthoDB" id="9972212at2759"/>
<sequence>MSVKMDTLEKGSGFRRSTLTSSWHPTSTALGQPASAPPLSHGSTWPGRAHLAARPRAEEQAALQQDQVQQDKIWRESVEAEGRGRKIW</sequence>
<comment type="caution">
    <text evidence="2">The sequence shown here is derived from an EMBL/GenBank/DDBJ whole genome shotgun (WGS) entry which is preliminary data.</text>
</comment>
<organism evidence="2 3">
    <name type="scientific">Bambusicola thoracicus</name>
    <name type="common">Chinese bamboo-partridge</name>
    <name type="synonym">Perdix thoracica</name>
    <dbReference type="NCBI Taxonomy" id="9083"/>
    <lineage>
        <taxon>Eukaryota</taxon>
        <taxon>Metazoa</taxon>
        <taxon>Chordata</taxon>
        <taxon>Craniata</taxon>
        <taxon>Vertebrata</taxon>
        <taxon>Euteleostomi</taxon>
        <taxon>Archelosauria</taxon>
        <taxon>Archosauria</taxon>
        <taxon>Dinosauria</taxon>
        <taxon>Saurischia</taxon>
        <taxon>Theropoda</taxon>
        <taxon>Coelurosauria</taxon>
        <taxon>Aves</taxon>
        <taxon>Neognathae</taxon>
        <taxon>Galloanserae</taxon>
        <taxon>Galliformes</taxon>
        <taxon>Phasianidae</taxon>
        <taxon>Perdicinae</taxon>
        <taxon>Bambusicola</taxon>
    </lineage>
</organism>
<feature type="region of interest" description="Disordered" evidence="1">
    <location>
        <begin position="1"/>
        <end position="68"/>
    </location>
</feature>
<proteinExistence type="predicted"/>
<protein>
    <submittedName>
        <fullName evidence="2">Uncharacterized protein</fullName>
    </submittedName>
</protein>
<evidence type="ECO:0000313" key="3">
    <source>
        <dbReference type="Proteomes" id="UP000237246"/>
    </source>
</evidence>
<dbReference type="EMBL" id="PPHD01074011">
    <property type="protein sequence ID" value="POI21060.1"/>
    <property type="molecule type" value="Genomic_DNA"/>
</dbReference>
<dbReference type="AlphaFoldDB" id="A0A2P4SAC8"/>
<gene>
    <name evidence="2" type="ORF">CIB84_015193</name>
</gene>
<name>A0A2P4SAC8_BAMTH</name>
<evidence type="ECO:0000313" key="2">
    <source>
        <dbReference type="EMBL" id="POI21060.1"/>
    </source>
</evidence>